<keyword evidence="2" id="KW-1185">Reference proteome</keyword>
<dbReference type="Proteomes" id="UP000005038">
    <property type="component" value="Unassembled WGS sequence"/>
</dbReference>
<protein>
    <submittedName>
        <fullName evidence="1">Uncharacterized protein</fullName>
    </submittedName>
</protein>
<organism evidence="1 2">
    <name type="scientific">Gordonia otitidis (strain DSM 44809 / CCUG 52243 / JCM 12355 / NBRC 100426 / IFM 10032)</name>
    <dbReference type="NCBI Taxonomy" id="1108044"/>
    <lineage>
        <taxon>Bacteria</taxon>
        <taxon>Bacillati</taxon>
        <taxon>Actinomycetota</taxon>
        <taxon>Actinomycetes</taxon>
        <taxon>Mycobacteriales</taxon>
        <taxon>Gordoniaceae</taxon>
        <taxon>Gordonia</taxon>
    </lineage>
</organism>
<dbReference type="EMBL" id="BAFB01000062">
    <property type="protein sequence ID" value="GAB33319.1"/>
    <property type="molecule type" value="Genomic_DNA"/>
</dbReference>
<comment type="caution">
    <text evidence="1">The sequence shown here is derived from an EMBL/GenBank/DDBJ whole genome shotgun (WGS) entry which is preliminary data.</text>
</comment>
<proteinExistence type="predicted"/>
<sequence>MFVPWLSATRLHAVGCGAGACGETSAHLGADAVTDRPNGLTVAAAQSQCRTGADPAVSLIKQTKTKQGAHMTQADTEIPFVWDRDHNNFEQVRPYLPAYLAIREEITAAGDYPYNDSFRGRIPGVAGSEHEDTAIYMLNNLTSLDELNAQIAHFINEGGHHINDAPLADDTVYRGTVVTHSFYVGGTGWRQYDNARFTIHHRDTVRGRRTEVLVYPPRKRNPIRLSGDRIMVRVNRPRPA</sequence>
<gene>
    <name evidence="1" type="ORF">GOOTI_062_00120</name>
</gene>
<dbReference type="AlphaFoldDB" id="H5TIL1"/>
<name>H5TIL1_GORO1</name>
<evidence type="ECO:0000313" key="2">
    <source>
        <dbReference type="Proteomes" id="UP000005038"/>
    </source>
</evidence>
<accession>H5TIL1</accession>
<dbReference type="STRING" id="1108044.GOOTI_062_00120"/>
<reference evidence="1" key="1">
    <citation type="submission" date="2012-02" db="EMBL/GenBank/DDBJ databases">
        <title>Whole genome shotgun sequence of Gordonia otitidis NBRC 100426.</title>
        <authorList>
            <person name="Yoshida I."/>
            <person name="Hosoyama A."/>
            <person name="Tsuchikane K."/>
            <person name="Katsumata H."/>
            <person name="Yamazaki S."/>
            <person name="Fujita N."/>
        </authorList>
    </citation>
    <scope>NUCLEOTIDE SEQUENCE [LARGE SCALE GENOMIC DNA]</scope>
    <source>
        <strain evidence="1">NBRC 100426</strain>
    </source>
</reference>
<evidence type="ECO:0000313" key="1">
    <source>
        <dbReference type="EMBL" id="GAB33319.1"/>
    </source>
</evidence>